<keyword evidence="2" id="KW-1185">Reference proteome</keyword>
<proteinExistence type="predicted"/>
<protein>
    <submittedName>
        <fullName evidence="1">Uncharacterized protein</fullName>
    </submittedName>
</protein>
<reference evidence="1 2" key="1">
    <citation type="submission" date="2011-02" db="EMBL/GenBank/DDBJ databases">
        <title>The Genome Sequence of Sphaeroforma arctica JP610.</title>
        <authorList>
            <consortium name="The Broad Institute Genome Sequencing Platform"/>
            <person name="Russ C."/>
            <person name="Cuomo C."/>
            <person name="Young S.K."/>
            <person name="Zeng Q."/>
            <person name="Gargeya S."/>
            <person name="Alvarado L."/>
            <person name="Berlin A."/>
            <person name="Chapman S.B."/>
            <person name="Chen Z."/>
            <person name="Freedman E."/>
            <person name="Gellesch M."/>
            <person name="Goldberg J."/>
            <person name="Griggs A."/>
            <person name="Gujja S."/>
            <person name="Heilman E."/>
            <person name="Heiman D."/>
            <person name="Howarth C."/>
            <person name="Mehta T."/>
            <person name="Neiman D."/>
            <person name="Pearson M."/>
            <person name="Roberts A."/>
            <person name="Saif S."/>
            <person name="Shea T."/>
            <person name="Shenoy N."/>
            <person name="Sisk P."/>
            <person name="Stolte C."/>
            <person name="Sykes S."/>
            <person name="White J."/>
            <person name="Yandava C."/>
            <person name="Burger G."/>
            <person name="Gray M.W."/>
            <person name="Holland P.W.H."/>
            <person name="King N."/>
            <person name="Lang F.B.F."/>
            <person name="Roger A.J."/>
            <person name="Ruiz-Trillo I."/>
            <person name="Haas B."/>
            <person name="Nusbaum C."/>
            <person name="Birren B."/>
        </authorList>
    </citation>
    <scope>NUCLEOTIDE SEQUENCE [LARGE SCALE GENOMIC DNA]</scope>
    <source>
        <strain evidence="1 2">JP610</strain>
    </source>
</reference>
<organism evidence="1 2">
    <name type="scientific">Sphaeroforma arctica JP610</name>
    <dbReference type="NCBI Taxonomy" id="667725"/>
    <lineage>
        <taxon>Eukaryota</taxon>
        <taxon>Ichthyosporea</taxon>
        <taxon>Ichthyophonida</taxon>
        <taxon>Sphaeroforma</taxon>
    </lineage>
</organism>
<gene>
    <name evidence="1" type="ORF">SARC_17115</name>
</gene>
<dbReference type="AlphaFoldDB" id="A0A0L0F187"/>
<feature type="non-terminal residue" evidence="1">
    <location>
        <position position="60"/>
    </location>
</feature>
<evidence type="ECO:0000313" key="1">
    <source>
        <dbReference type="EMBL" id="KNC70359.1"/>
    </source>
</evidence>
<feature type="non-terminal residue" evidence="1">
    <location>
        <position position="1"/>
    </location>
</feature>
<dbReference type="GeneID" id="25917619"/>
<dbReference type="EMBL" id="KQ251388">
    <property type="protein sequence ID" value="KNC70359.1"/>
    <property type="molecule type" value="Genomic_DNA"/>
</dbReference>
<sequence>QFEAVGLEGVTIPPYMFEYTNSELVKVTLFGADRPKCSGLIVTSKRAALLLSDGKGKLLP</sequence>
<evidence type="ECO:0000313" key="2">
    <source>
        <dbReference type="Proteomes" id="UP000054560"/>
    </source>
</evidence>
<accession>A0A0L0F187</accession>
<dbReference type="RefSeq" id="XP_014144261.1">
    <property type="nucleotide sequence ID" value="XM_014288786.1"/>
</dbReference>
<name>A0A0L0F187_9EUKA</name>
<dbReference type="Proteomes" id="UP000054560">
    <property type="component" value="Unassembled WGS sequence"/>
</dbReference>